<protein>
    <submittedName>
        <fullName evidence="3">Ubiquinone/menaquinone biosynthesis C-methyltransferase UbiE</fullName>
        <ecNumber evidence="3">2.1.1.163</ecNumber>
    </submittedName>
</protein>
<reference evidence="4" key="1">
    <citation type="submission" date="2017-09" db="EMBL/GenBank/DDBJ databases">
        <title>Metaegenomics of thermophilic ammonia-oxidizing enrichment culture.</title>
        <authorList>
            <person name="Kato S."/>
            <person name="Suzuki K."/>
        </authorList>
    </citation>
    <scope>NUCLEOTIDE SEQUENCE [LARGE SCALE GENOMIC DNA]</scope>
</reference>
<feature type="domain" description="Methyltransferase type 11" evidence="2">
    <location>
        <begin position="47"/>
        <end position="132"/>
    </location>
</feature>
<dbReference type="InterPro" id="IPR029063">
    <property type="entry name" value="SAM-dependent_MTases_sf"/>
</dbReference>
<dbReference type="EMBL" id="BEHT01000007">
    <property type="protein sequence ID" value="GBC98211.1"/>
    <property type="molecule type" value="Genomic_DNA"/>
</dbReference>
<dbReference type="EC" id="2.1.1.163" evidence="3"/>
<organism evidence="3 4">
    <name type="scientific">Candidatus Fervidibacter japonicus</name>
    <dbReference type="NCBI Taxonomy" id="2035412"/>
    <lineage>
        <taxon>Bacteria</taxon>
        <taxon>Candidatus Fervidibacterota</taxon>
        <taxon>Candidatus Fervidibacter</taxon>
    </lineage>
</organism>
<gene>
    <name evidence="3" type="primary">ubiE_2</name>
    <name evidence="3" type="ORF">HRbin17_00710</name>
</gene>
<dbReference type="GO" id="GO:0008757">
    <property type="term" value="F:S-adenosylmethionine-dependent methyltransferase activity"/>
    <property type="evidence" value="ECO:0007669"/>
    <property type="project" value="InterPro"/>
</dbReference>
<name>A0A2H5XAJ3_9BACT</name>
<dbReference type="GO" id="GO:0032259">
    <property type="term" value="P:methylation"/>
    <property type="evidence" value="ECO:0007669"/>
    <property type="project" value="UniProtKB-KW"/>
</dbReference>
<evidence type="ECO:0000313" key="3">
    <source>
        <dbReference type="EMBL" id="GBC98211.1"/>
    </source>
</evidence>
<dbReference type="GO" id="GO:0043770">
    <property type="term" value="F:demethylmenaquinone methyltransferase activity"/>
    <property type="evidence" value="ECO:0007669"/>
    <property type="project" value="UniProtKB-EC"/>
</dbReference>
<evidence type="ECO:0000256" key="1">
    <source>
        <dbReference type="SAM" id="MobiDB-lite"/>
    </source>
</evidence>
<dbReference type="AlphaFoldDB" id="A0A2H5XAJ3"/>
<comment type="caution">
    <text evidence="3">The sequence shown here is derived from an EMBL/GenBank/DDBJ whole genome shotgun (WGS) entry which is preliminary data.</text>
</comment>
<dbReference type="InterPro" id="IPR013216">
    <property type="entry name" value="Methyltransf_11"/>
</dbReference>
<evidence type="ECO:0000313" key="4">
    <source>
        <dbReference type="Proteomes" id="UP000236173"/>
    </source>
</evidence>
<dbReference type="CDD" id="cd02440">
    <property type="entry name" value="AdoMet_MTases"/>
    <property type="match status" value="1"/>
</dbReference>
<proteinExistence type="predicted"/>
<dbReference type="Proteomes" id="UP000236173">
    <property type="component" value="Unassembled WGS sequence"/>
</dbReference>
<dbReference type="Pfam" id="PF08241">
    <property type="entry name" value="Methyltransf_11"/>
    <property type="match status" value="1"/>
</dbReference>
<feature type="region of interest" description="Disordered" evidence="1">
    <location>
        <begin position="186"/>
        <end position="207"/>
    </location>
</feature>
<keyword evidence="3" id="KW-0808">Transferase</keyword>
<sequence length="218" mass="23726">MPRTAQLFEALAERYDAWYDGPIGRVALPSEVDCLKPLLTGLPLPWLEVGVGSGRFAHALGVPVGIDPALRPLHLARRRGIAVLQAEGEYLPFASHSFGGVVIVVTLCFVDDPLAVLQEAHRILRDDGALVLGMVFADSPWGAFYRHKAALGHPFYSAAHFLTRSQTHTLLRQAGFTVTAARSALTQPPSDETLHPEPAVEGDQPHAGFVAWRAEKKR</sequence>
<keyword evidence="3" id="KW-0830">Ubiquinone</keyword>
<evidence type="ECO:0000259" key="2">
    <source>
        <dbReference type="Pfam" id="PF08241"/>
    </source>
</evidence>
<keyword evidence="3" id="KW-0489">Methyltransferase</keyword>
<accession>A0A2H5XAJ3</accession>
<dbReference type="Gene3D" id="3.40.50.150">
    <property type="entry name" value="Vaccinia Virus protein VP39"/>
    <property type="match status" value="1"/>
</dbReference>
<dbReference type="SUPFAM" id="SSF53335">
    <property type="entry name" value="S-adenosyl-L-methionine-dependent methyltransferases"/>
    <property type="match status" value="1"/>
</dbReference>